<evidence type="ECO:0000313" key="3">
    <source>
        <dbReference type="Proteomes" id="UP001144471"/>
    </source>
</evidence>
<keyword evidence="3" id="KW-1185">Reference proteome</keyword>
<feature type="transmembrane region" description="Helical" evidence="1">
    <location>
        <begin position="12"/>
        <end position="31"/>
    </location>
</feature>
<organism evidence="2 3">
    <name type="scientific">Propionigenium maris DSM 9537</name>
    <dbReference type="NCBI Taxonomy" id="1123000"/>
    <lineage>
        <taxon>Bacteria</taxon>
        <taxon>Fusobacteriati</taxon>
        <taxon>Fusobacteriota</taxon>
        <taxon>Fusobacteriia</taxon>
        <taxon>Fusobacteriales</taxon>
        <taxon>Fusobacteriaceae</taxon>
        <taxon>Propionigenium</taxon>
    </lineage>
</organism>
<name>A0A9W6LN33_9FUSO</name>
<dbReference type="AlphaFoldDB" id="A0A9W6LN33"/>
<reference evidence="2" key="1">
    <citation type="submission" date="2022-12" db="EMBL/GenBank/DDBJ databases">
        <title>Reference genome sequencing for broad-spectrum identification of bacterial and archaeal isolates by mass spectrometry.</title>
        <authorList>
            <person name="Sekiguchi Y."/>
            <person name="Tourlousse D.M."/>
        </authorList>
    </citation>
    <scope>NUCLEOTIDE SEQUENCE</scope>
    <source>
        <strain evidence="2">10succ1</strain>
    </source>
</reference>
<keyword evidence="1" id="KW-0472">Membrane</keyword>
<dbReference type="RefSeq" id="WP_281835248.1">
    <property type="nucleotide sequence ID" value="NZ_BSDY01000007.1"/>
</dbReference>
<accession>A0A9W6LN33</accession>
<dbReference type="Proteomes" id="UP001144471">
    <property type="component" value="Unassembled WGS sequence"/>
</dbReference>
<keyword evidence="1" id="KW-1133">Transmembrane helix</keyword>
<evidence type="ECO:0000313" key="2">
    <source>
        <dbReference type="EMBL" id="GLI56237.1"/>
    </source>
</evidence>
<keyword evidence="1" id="KW-0812">Transmembrane</keyword>
<proteinExistence type="predicted"/>
<dbReference type="EMBL" id="BSDY01000007">
    <property type="protein sequence ID" value="GLI56237.1"/>
    <property type="molecule type" value="Genomic_DNA"/>
</dbReference>
<evidence type="ECO:0000256" key="1">
    <source>
        <dbReference type="SAM" id="Phobius"/>
    </source>
</evidence>
<protein>
    <submittedName>
        <fullName evidence="2">Uncharacterized protein</fullName>
    </submittedName>
</protein>
<sequence length="52" mass="5986">MKDTLTDYLKLFLLWIFLIAAIDHAFGGHLMDRLMKSDKGIPIEKTYMIAVS</sequence>
<comment type="caution">
    <text evidence="2">The sequence shown here is derived from an EMBL/GenBank/DDBJ whole genome shotgun (WGS) entry which is preliminary data.</text>
</comment>
<gene>
    <name evidence="2" type="ORF">PM10SUCC1_17510</name>
</gene>